<keyword evidence="2" id="KW-1185">Reference proteome</keyword>
<sequence length="65" mass="6665">MSQSGMRACFVLVTASSLSENEIRSVLAAGANLDARQASFKCGSSGGSCVPELKRLVAAGKKAFV</sequence>
<dbReference type="Gene3D" id="1.10.10.1100">
    <property type="entry name" value="BFD-like [2Fe-2S]-binding domain"/>
    <property type="match status" value="1"/>
</dbReference>
<organism evidence="1 2">
    <name type="scientific">Uliginosibacterium flavum</name>
    <dbReference type="NCBI Taxonomy" id="1396831"/>
    <lineage>
        <taxon>Bacteria</taxon>
        <taxon>Pseudomonadati</taxon>
        <taxon>Pseudomonadota</taxon>
        <taxon>Betaproteobacteria</taxon>
        <taxon>Rhodocyclales</taxon>
        <taxon>Zoogloeaceae</taxon>
        <taxon>Uliginosibacterium</taxon>
    </lineage>
</organism>
<accession>A0ABV2TNI3</accession>
<dbReference type="RefSeq" id="WP_354601526.1">
    <property type="nucleotide sequence ID" value="NZ_JBEWZI010000013.1"/>
</dbReference>
<evidence type="ECO:0008006" key="3">
    <source>
        <dbReference type="Google" id="ProtNLM"/>
    </source>
</evidence>
<name>A0ABV2TNI3_9RHOO</name>
<proteinExistence type="predicted"/>
<dbReference type="Proteomes" id="UP001549691">
    <property type="component" value="Unassembled WGS sequence"/>
</dbReference>
<comment type="caution">
    <text evidence="1">The sequence shown here is derived from an EMBL/GenBank/DDBJ whole genome shotgun (WGS) entry which is preliminary data.</text>
</comment>
<reference evidence="1 2" key="1">
    <citation type="submission" date="2024-07" db="EMBL/GenBank/DDBJ databases">
        <title>Uliginosibacterium flavum JJ3220;KACC:17644.</title>
        <authorList>
            <person name="Kim M.K."/>
        </authorList>
    </citation>
    <scope>NUCLEOTIDE SEQUENCE [LARGE SCALE GENOMIC DNA]</scope>
    <source>
        <strain evidence="1 2">KACC:17644</strain>
    </source>
</reference>
<protein>
    <recommendedName>
        <fullName evidence="3">BFD-like [2Fe-2S]-binding domain-containing protein</fullName>
    </recommendedName>
</protein>
<dbReference type="EMBL" id="JBEWZI010000013">
    <property type="protein sequence ID" value="MET7015063.1"/>
    <property type="molecule type" value="Genomic_DNA"/>
</dbReference>
<evidence type="ECO:0000313" key="2">
    <source>
        <dbReference type="Proteomes" id="UP001549691"/>
    </source>
</evidence>
<evidence type="ECO:0000313" key="1">
    <source>
        <dbReference type="EMBL" id="MET7015063.1"/>
    </source>
</evidence>
<dbReference type="InterPro" id="IPR041854">
    <property type="entry name" value="BFD-like_2Fe2S-bd_dom_sf"/>
</dbReference>
<gene>
    <name evidence="1" type="ORF">ABXR19_12745</name>
</gene>